<dbReference type="RefSeq" id="WP_284299210.1">
    <property type="nucleotide sequence ID" value="NZ_BSVA01000001.1"/>
</dbReference>
<feature type="transmembrane region" description="Helical" evidence="1">
    <location>
        <begin position="265"/>
        <end position="286"/>
    </location>
</feature>
<feature type="transmembrane region" description="Helical" evidence="1">
    <location>
        <begin position="24"/>
        <end position="45"/>
    </location>
</feature>
<keyword evidence="1" id="KW-1133">Transmembrane helix</keyword>
<evidence type="ECO:0000313" key="3">
    <source>
        <dbReference type="Proteomes" id="UP001157069"/>
    </source>
</evidence>
<dbReference type="EMBL" id="BSVA01000001">
    <property type="protein sequence ID" value="GMA91070.1"/>
    <property type="molecule type" value="Genomic_DNA"/>
</dbReference>
<dbReference type="Proteomes" id="UP001157069">
    <property type="component" value="Unassembled WGS sequence"/>
</dbReference>
<name>A0ABQ6JUV8_9MICO</name>
<sequence>MAETASASFVTVDRAATGHRSHRYLRLSLAVAVLALFVGVGVQIARSGVWLPAISHYVYTPAGGVFVASLVAASLALIALAGRDLETVLLDVAAVFAPLIALVPTGISAAQLARITARDDIPLGPCSPNEDCVPLENMEAVYTGVITYTVVLACVVVLSLWIRRDTVRMLWRTRADAAVAGRAWALWSTFTAPAVAVLVAVVLNLAAFVPPISTGFPFNPWLGISVHFAATILFFGAFAAVPVINVIRYLAARRRGDTRIPTRYAVVYVLVPALIVIDLVVMVAIVKADAPGIGVLVCEAVALALFAAFWIAQTIQWWREDDPPHLLPPR</sequence>
<evidence type="ECO:0000313" key="2">
    <source>
        <dbReference type="EMBL" id="GMA91070.1"/>
    </source>
</evidence>
<feature type="transmembrane region" description="Helical" evidence="1">
    <location>
        <begin position="88"/>
        <end position="113"/>
    </location>
</feature>
<feature type="transmembrane region" description="Helical" evidence="1">
    <location>
        <begin position="183"/>
        <end position="209"/>
    </location>
</feature>
<reference evidence="3" key="1">
    <citation type="journal article" date="2019" name="Int. J. Syst. Evol. Microbiol.">
        <title>The Global Catalogue of Microorganisms (GCM) 10K type strain sequencing project: providing services to taxonomists for standard genome sequencing and annotation.</title>
        <authorList>
            <consortium name="The Broad Institute Genomics Platform"/>
            <consortium name="The Broad Institute Genome Sequencing Center for Infectious Disease"/>
            <person name="Wu L."/>
            <person name="Ma J."/>
        </authorList>
    </citation>
    <scope>NUCLEOTIDE SEQUENCE [LARGE SCALE GENOMIC DNA]</scope>
    <source>
        <strain evidence="3">NBRC 108755</strain>
    </source>
</reference>
<feature type="transmembrane region" description="Helical" evidence="1">
    <location>
        <begin position="57"/>
        <end position="81"/>
    </location>
</feature>
<feature type="transmembrane region" description="Helical" evidence="1">
    <location>
        <begin position="140"/>
        <end position="162"/>
    </location>
</feature>
<comment type="caution">
    <text evidence="2">The sequence shown here is derived from an EMBL/GenBank/DDBJ whole genome shotgun (WGS) entry which is preliminary data.</text>
</comment>
<proteinExistence type="predicted"/>
<feature type="transmembrane region" description="Helical" evidence="1">
    <location>
        <begin position="221"/>
        <end position="244"/>
    </location>
</feature>
<keyword evidence="1" id="KW-0812">Transmembrane</keyword>
<keyword evidence="1" id="KW-0472">Membrane</keyword>
<gene>
    <name evidence="2" type="ORF">GCM10025869_15990</name>
</gene>
<protein>
    <submittedName>
        <fullName evidence="2">Uncharacterized protein</fullName>
    </submittedName>
</protein>
<feature type="transmembrane region" description="Helical" evidence="1">
    <location>
        <begin position="292"/>
        <end position="312"/>
    </location>
</feature>
<organism evidence="2 3">
    <name type="scientific">Homoserinibacter gongjuensis</name>
    <dbReference type="NCBI Taxonomy" id="1162968"/>
    <lineage>
        <taxon>Bacteria</taxon>
        <taxon>Bacillati</taxon>
        <taxon>Actinomycetota</taxon>
        <taxon>Actinomycetes</taxon>
        <taxon>Micrococcales</taxon>
        <taxon>Microbacteriaceae</taxon>
        <taxon>Homoserinibacter</taxon>
    </lineage>
</organism>
<keyword evidence="3" id="KW-1185">Reference proteome</keyword>
<accession>A0ABQ6JUV8</accession>
<evidence type="ECO:0000256" key="1">
    <source>
        <dbReference type="SAM" id="Phobius"/>
    </source>
</evidence>